<dbReference type="SMART" id="SM01204">
    <property type="entry name" value="FIST_C"/>
    <property type="match status" value="1"/>
</dbReference>
<dbReference type="PANTHER" id="PTHR43531:SF11">
    <property type="entry name" value="METHYL-ACCEPTING CHEMOTAXIS PROTEIN 3"/>
    <property type="match status" value="1"/>
</dbReference>
<comment type="similarity">
    <text evidence="2">Belongs to the methyl-accepting chemotaxis (MCP) protein family.</text>
</comment>
<evidence type="ECO:0000313" key="7">
    <source>
        <dbReference type="Proteomes" id="UP000308901"/>
    </source>
</evidence>
<dbReference type="InterPro" id="IPR013702">
    <property type="entry name" value="FIST_domain_N"/>
</dbReference>
<gene>
    <name evidence="6" type="ORF">FDK22_05965</name>
</gene>
<keyword evidence="3" id="KW-0807">Transducer</keyword>
<dbReference type="InterPro" id="IPR019494">
    <property type="entry name" value="FIST_C"/>
</dbReference>
<dbReference type="Proteomes" id="UP000308901">
    <property type="component" value="Unassembled WGS sequence"/>
</dbReference>
<evidence type="ECO:0000256" key="4">
    <source>
        <dbReference type="SAM" id="Coils"/>
    </source>
</evidence>
<dbReference type="AlphaFoldDB" id="A0A5R8Y2B3"/>
<evidence type="ECO:0000313" key="6">
    <source>
        <dbReference type="EMBL" id="TLP39414.1"/>
    </source>
</evidence>
<dbReference type="Pfam" id="PF00015">
    <property type="entry name" value="MCPsignal"/>
    <property type="match status" value="1"/>
</dbReference>
<keyword evidence="4" id="KW-0175">Coiled coil</keyword>
<accession>A0A5R8Y2B3</accession>
<dbReference type="SMART" id="SM00897">
    <property type="entry name" value="FIST"/>
    <property type="match status" value="1"/>
</dbReference>
<dbReference type="SMART" id="SM00283">
    <property type="entry name" value="MA"/>
    <property type="match status" value="1"/>
</dbReference>
<dbReference type="EMBL" id="VANU01000002">
    <property type="protein sequence ID" value="TLP39414.1"/>
    <property type="molecule type" value="Genomic_DNA"/>
</dbReference>
<keyword evidence="1" id="KW-0145">Chemotaxis</keyword>
<keyword evidence="7" id="KW-1185">Reference proteome</keyword>
<dbReference type="PANTHER" id="PTHR43531">
    <property type="entry name" value="PROTEIN ICFG"/>
    <property type="match status" value="1"/>
</dbReference>
<evidence type="ECO:0000259" key="5">
    <source>
        <dbReference type="PROSITE" id="PS50111"/>
    </source>
</evidence>
<dbReference type="Pfam" id="PF10442">
    <property type="entry name" value="FIST_C"/>
    <property type="match status" value="1"/>
</dbReference>
<evidence type="ECO:0000256" key="3">
    <source>
        <dbReference type="PROSITE-ProRule" id="PRU00284"/>
    </source>
</evidence>
<dbReference type="GO" id="GO:0006935">
    <property type="term" value="P:chemotaxis"/>
    <property type="evidence" value="ECO:0007669"/>
    <property type="project" value="UniProtKB-KW"/>
</dbReference>
<comment type="caution">
    <text evidence="6">The sequence shown here is derived from an EMBL/GenBank/DDBJ whole genome shotgun (WGS) entry which is preliminary data.</text>
</comment>
<dbReference type="GO" id="GO:0007165">
    <property type="term" value="P:signal transduction"/>
    <property type="evidence" value="ECO:0007669"/>
    <property type="project" value="UniProtKB-KW"/>
</dbReference>
<dbReference type="SUPFAM" id="SSF58104">
    <property type="entry name" value="Methyl-accepting chemotaxis protein (MCP) signaling domain"/>
    <property type="match status" value="1"/>
</dbReference>
<evidence type="ECO:0000256" key="1">
    <source>
        <dbReference type="ARBA" id="ARBA00022500"/>
    </source>
</evidence>
<dbReference type="Gene3D" id="1.10.287.950">
    <property type="entry name" value="Methyl-accepting chemotaxis protein"/>
    <property type="match status" value="1"/>
</dbReference>
<feature type="domain" description="Methyl-accepting transducer" evidence="5">
    <location>
        <begin position="450"/>
        <end position="655"/>
    </location>
</feature>
<dbReference type="InterPro" id="IPR051310">
    <property type="entry name" value="MCP_chemotaxis"/>
</dbReference>
<dbReference type="PROSITE" id="PS50111">
    <property type="entry name" value="CHEMOTAXIS_TRANSDUC_2"/>
    <property type="match status" value="1"/>
</dbReference>
<name>A0A5R8Y2B3_9BACT</name>
<feature type="coiled-coil region" evidence="4">
    <location>
        <begin position="627"/>
        <end position="657"/>
    </location>
</feature>
<dbReference type="OrthoDB" id="9765597at2"/>
<dbReference type="RefSeq" id="WP_138151997.1">
    <property type="nucleotide sequence ID" value="NZ_VANU01000002.1"/>
</dbReference>
<protein>
    <submittedName>
        <fullName evidence="6">Chemotaxis protein</fullName>
    </submittedName>
</protein>
<sequence>MNNNLEYIKTVNTSESQLDRTLAKGLYFGEEAPAFVLGYISPHINFNSVSQKIKSLFPSETKVILITTAGELCTFNIEEKRGMLYNDASSTWENIVLQSFSSSMIESVEVLSIPLFSEDMSSSSMDHSQRVDRITQELKRQNINTKIHHENTFALTLIDGLSSSESFFTEAVYKSGKLPCLIIGGSAGGKLDFKETYIFDNSQAVRHKAVVCLVKLKQGYRYGVLKSQSVEETNASYLVADADVLKRTVYSVLNESTNEIVNFLDMLSYQLSCTLEELPTVLGDYTFAIKVGGDIYIRSVANVDVENKSISFFCDIAFGDVLFLVRNKDFVSQTEEDYRRFSSQKRFEPLGAMFNDCILRRLLNQQRLGALQTFNNFPVAGFSTFGELLGVNINQTLTALFFYKVENENDFKDDFVDSFVQKYAQYSAYYEKREIYQLQLMAKVRRAIIEKLKEAFPLIQDMVSIINDVYDNTQKANEIIDELNNKFEVFTKDIMTNVDTNTKLVSNMENLTSNADEIKKVLSSISDIAIQTNLLALNAAIEASRAGEYGKGFKVVADEVKKLAKRTQDGLKSSNDSVDVTVRAVKDTAYMIDSASSSLKSISENTEVINESFNNIKDSTRTTNSFIANKKDKFDRLSQSINRIEQIQNSLEQLENHM</sequence>
<reference evidence="6 7" key="1">
    <citation type="submission" date="2019-05" db="EMBL/GenBank/DDBJ databases">
        <title>Arcobacter sp. nov., isolated from sea sediment.</title>
        <authorList>
            <person name="Kim W."/>
        </authorList>
    </citation>
    <scope>NUCLEOTIDE SEQUENCE [LARGE SCALE GENOMIC DNA]</scope>
    <source>
        <strain evidence="6 7">CAU 1517</strain>
    </source>
</reference>
<dbReference type="Pfam" id="PF08495">
    <property type="entry name" value="FIST"/>
    <property type="match status" value="1"/>
</dbReference>
<dbReference type="InterPro" id="IPR004089">
    <property type="entry name" value="MCPsignal_dom"/>
</dbReference>
<evidence type="ECO:0000256" key="2">
    <source>
        <dbReference type="ARBA" id="ARBA00029447"/>
    </source>
</evidence>
<proteinExistence type="inferred from homology"/>
<organism evidence="6 7">
    <name type="scientific">Arcobacter arenosus</name>
    <dbReference type="NCBI Taxonomy" id="2576037"/>
    <lineage>
        <taxon>Bacteria</taxon>
        <taxon>Pseudomonadati</taxon>
        <taxon>Campylobacterota</taxon>
        <taxon>Epsilonproteobacteria</taxon>
        <taxon>Campylobacterales</taxon>
        <taxon>Arcobacteraceae</taxon>
        <taxon>Arcobacter</taxon>
    </lineage>
</organism>
<dbReference type="GO" id="GO:0005886">
    <property type="term" value="C:plasma membrane"/>
    <property type="evidence" value="ECO:0007669"/>
    <property type="project" value="TreeGrafter"/>
</dbReference>
<dbReference type="GO" id="GO:0004888">
    <property type="term" value="F:transmembrane signaling receptor activity"/>
    <property type="evidence" value="ECO:0007669"/>
    <property type="project" value="TreeGrafter"/>
</dbReference>